<reference evidence="1" key="1">
    <citation type="submission" date="2022-06" db="EMBL/GenBank/DDBJ databases">
        <title>Complete genome sequences of two strains of the flax pathogen Septoria linicola.</title>
        <authorList>
            <person name="Lapalu N."/>
            <person name="Simon A."/>
            <person name="Demenou B."/>
            <person name="Paumier D."/>
            <person name="Guillot M.-P."/>
            <person name="Gout L."/>
            <person name="Valade R."/>
        </authorList>
    </citation>
    <scope>NUCLEOTIDE SEQUENCE</scope>
    <source>
        <strain evidence="1">SE15195</strain>
    </source>
</reference>
<dbReference type="AlphaFoldDB" id="A0A9Q9EEQ9"/>
<evidence type="ECO:0000313" key="2">
    <source>
        <dbReference type="Proteomes" id="UP001056384"/>
    </source>
</evidence>
<sequence length="131" mass="15614">MEQAVTKFRTRIAAANKALLEARISEHRSSPYPESQGVFAMTRCWFRWTEEHKTWERRIPEHAPDELKNQARLEAEVNSLDDVESLIEKHWLLSGTRPPVGKELRRRYLRILEEILNQWKDGEMLEDEEEK</sequence>
<protein>
    <submittedName>
        <fullName evidence="1">Uncharacterized protein</fullName>
    </submittedName>
</protein>
<accession>A0A9Q9EEQ9</accession>
<evidence type="ECO:0000313" key="1">
    <source>
        <dbReference type="EMBL" id="USW46757.1"/>
    </source>
</evidence>
<proteinExistence type="predicted"/>
<dbReference type="Proteomes" id="UP001056384">
    <property type="component" value="Chromosome 1"/>
</dbReference>
<gene>
    <name evidence="1" type="ORF">Slin15195_G000760</name>
</gene>
<organism evidence="1 2">
    <name type="scientific">Septoria linicola</name>
    <dbReference type="NCBI Taxonomy" id="215465"/>
    <lineage>
        <taxon>Eukaryota</taxon>
        <taxon>Fungi</taxon>
        <taxon>Dikarya</taxon>
        <taxon>Ascomycota</taxon>
        <taxon>Pezizomycotina</taxon>
        <taxon>Dothideomycetes</taxon>
        <taxon>Dothideomycetidae</taxon>
        <taxon>Mycosphaerellales</taxon>
        <taxon>Mycosphaerellaceae</taxon>
        <taxon>Septoria</taxon>
    </lineage>
</organism>
<dbReference type="EMBL" id="CP099418">
    <property type="protein sequence ID" value="USW46757.1"/>
    <property type="molecule type" value="Genomic_DNA"/>
</dbReference>
<keyword evidence="2" id="KW-1185">Reference proteome</keyword>
<name>A0A9Q9EEQ9_9PEZI</name>